<dbReference type="EMBL" id="JARJCN010000087">
    <property type="protein sequence ID" value="KAJ7075947.1"/>
    <property type="molecule type" value="Genomic_DNA"/>
</dbReference>
<evidence type="ECO:0000313" key="1">
    <source>
        <dbReference type="EMBL" id="KAJ7075947.1"/>
    </source>
</evidence>
<accession>A0AAD6XFM4</accession>
<gene>
    <name evidence="1" type="ORF">B0H15DRAFT_610374</name>
</gene>
<reference evidence="1" key="1">
    <citation type="submission" date="2023-03" db="EMBL/GenBank/DDBJ databases">
        <title>Massive genome expansion in bonnet fungi (Mycena s.s.) driven by repeated elements and novel gene families across ecological guilds.</title>
        <authorList>
            <consortium name="Lawrence Berkeley National Laboratory"/>
            <person name="Harder C.B."/>
            <person name="Miyauchi S."/>
            <person name="Viragh M."/>
            <person name="Kuo A."/>
            <person name="Thoen E."/>
            <person name="Andreopoulos B."/>
            <person name="Lu D."/>
            <person name="Skrede I."/>
            <person name="Drula E."/>
            <person name="Henrissat B."/>
            <person name="Morin E."/>
            <person name="Kohler A."/>
            <person name="Barry K."/>
            <person name="LaButti K."/>
            <person name="Morin E."/>
            <person name="Salamov A."/>
            <person name="Lipzen A."/>
            <person name="Mereny Z."/>
            <person name="Hegedus B."/>
            <person name="Baldrian P."/>
            <person name="Stursova M."/>
            <person name="Weitz H."/>
            <person name="Taylor A."/>
            <person name="Grigoriev I.V."/>
            <person name="Nagy L.G."/>
            <person name="Martin F."/>
            <person name="Kauserud H."/>
        </authorList>
    </citation>
    <scope>NUCLEOTIDE SEQUENCE</scope>
    <source>
        <strain evidence="1">CBHHK173m</strain>
    </source>
</reference>
<comment type="caution">
    <text evidence="1">The sequence shown here is derived from an EMBL/GenBank/DDBJ whole genome shotgun (WGS) entry which is preliminary data.</text>
</comment>
<name>A0AAD6XFM4_9AGAR</name>
<proteinExistence type="predicted"/>
<evidence type="ECO:0000313" key="2">
    <source>
        <dbReference type="Proteomes" id="UP001222325"/>
    </source>
</evidence>
<dbReference type="AlphaFoldDB" id="A0AAD6XFM4"/>
<protein>
    <submittedName>
        <fullName evidence="1">Uncharacterized protein</fullName>
    </submittedName>
</protein>
<dbReference type="Proteomes" id="UP001222325">
    <property type="component" value="Unassembled WGS sequence"/>
</dbReference>
<sequence>MAGSTRHWLFARVSALPCTSRDAHARAAVECYGRVFAASRRVLCEPQRRAGTQAWVVRPESAPLTAWAPRTRAGRCRRGGGARRLERRAGACAPCLNGGCTPGLRERGPGRVFAEAACTDLSVERCSGSLRRRIPRIPRLWRRTTLNVGQAAGSCGGVGEAAARADSSTAVECLGESCAASHESGGASGGWVVFARRRRYAQLRR</sequence>
<keyword evidence="2" id="KW-1185">Reference proteome</keyword>
<organism evidence="1 2">
    <name type="scientific">Mycena belliarum</name>
    <dbReference type="NCBI Taxonomy" id="1033014"/>
    <lineage>
        <taxon>Eukaryota</taxon>
        <taxon>Fungi</taxon>
        <taxon>Dikarya</taxon>
        <taxon>Basidiomycota</taxon>
        <taxon>Agaricomycotina</taxon>
        <taxon>Agaricomycetes</taxon>
        <taxon>Agaricomycetidae</taxon>
        <taxon>Agaricales</taxon>
        <taxon>Marasmiineae</taxon>
        <taxon>Mycenaceae</taxon>
        <taxon>Mycena</taxon>
    </lineage>
</organism>